<keyword evidence="2" id="KW-1185">Reference proteome</keyword>
<reference evidence="1 2" key="1">
    <citation type="submission" date="2014-04" db="EMBL/GenBank/DDBJ databases">
        <authorList>
            <consortium name="DOE Joint Genome Institute"/>
            <person name="Kuo A."/>
            <person name="Kohler A."/>
            <person name="Nagy L.G."/>
            <person name="Floudas D."/>
            <person name="Copeland A."/>
            <person name="Barry K.W."/>
            <person name="Cichocki N."/>
            <person name="Veneault-Fourrey C."/>
            <person name="LaButti K."/>
            <person name="Lindquist E.A."/>
            <person name="Lipzen A."/>
            <person name="Lundell T."/>
            <person name="Morin E."/>
            <person name="Murat C."/>
            <person name="Sun H."/>
            <person name="Tunlid A."/>
            <person name="Henrissat B."/>
            <person name="Grigoriev I.V."/>
            <person name="Hibbett D.S."/>
            <person name="Martin F."/>
            <person name="Nordberg H.P."/>
            <person name="Cantor M.N."/>
            <person name="Hua S.X."/>
        </authorList>
    </citation>
    <scope>NUCLEOTIDE SEQUENCE [LARGE SCALE GENOMIC DNA]</scope>
    <source>
        <strain evidence="1 2">Foug A</strain>
    </source>
</reference>
<reference evidence="2" key="2">
    <citation type="submission" date="2015-01" db="EMBL/GenBank/DDBJ databases">
        <title>Evolutionary Origins and Diversification of the Mycorrhizal Mutualists.</title>
        <authorList>
            <consortium name="DOE Joint Genome Institute"/>
            <consortium name="Mycorrhizal Genomics Consortium"/>
            <person name="Kohler A."/>
            <person name="Kuo A."/>
            <person name="Nagy L.G."/>
            <person name="Floudas D."/>
            <person name="Copeland A."/>
            <person name="Barry K.W."/>
            <person name="Cichocki N."/>
            <person name="Veneault-Fourrey C."/>
            <person name="LaButti K."/>
            <person name="Lindquist E.A."/>
            <person name="Lipzen A."/>
            <person name="Lundell T."/>
            <person name="Morin E."/>
            <person name="Murat C."/>
            <person name="Riley R."/>
            <person name="Ohm R."/>
            <person name="Sun H."/>
            <person name="Tunlid A."/>
            <person name="Henrissat B."/>
            <person name="Grigoriev I.V."/>
            <person name="Hibbett D.S."/>
            <person name="Martin F."/>
        </authorList>
    </citation>
    <scope>NUCLEOTIDE SEQUENCE [LARGE SCALE GENOMIC DNA]</scope>
    <source>
        <strain evidence="2">Foug A</strain>
    </source>
</reference>
<accession>A0A0C3DPN2</accession>
<evidence type="ECO:0000313" key="2">
    <source>
        <dbReference type="Proteomes" id="UP000053989"/>
    </source>
</evidence>
<gene>
    <name evidence="1" type="ORF">SCLCIDRAFT_1219031</name>
</gene>
<name>A0A0C3DPN2_9AGAM</name>
<evidence type="ECO:0000313" key="1">
    <source>
        <dbReference type="EMBL" id="KIM57976.1"/>
    </source>
</evidence>
<dbReference type="InParanoid" id="A0A0C3DPN2"/>
<dbReference type="Proteomes" id="UP000053989">
    <property type="component" value="Unassembled WGS sequence"/>
</dbReference>
<dbReference type="EMBL" id="KN822093">
    <property type="protein sequence ID" value="KIM57976.1"/>
    <property type="molecule type" value="Genomic_DNA"/>
</dbReference>
<dbReference type="AlphaFoldDB" id="A0A0C3DPN2"/>
<proteinExistence type="predicted"/>
<protein>
    <submittedName>
        <fullName evidence="1">Uncharacterized protein</fullName>
    </submittedName>
</protein>
<sequence>MSWNCATCLLEELKDIKRSHGRPPTRILQFNWWSLSLPSLSSAPNWSLSAWRGPWLLSSSSSSGLLVIASEIAPASSEYEEIQSLFSSLLKWLRDAFS</sequence>
<organism evidence="1 2">
    <name type="scientific">Scleroderma citrinum Foug A</name>
    <dbReference type="NCBI Taxonomy" id="1036808"/>
    <lineage>
        <taxon>Eukaryota</taxon>
        <taxon>Fungi</taxon>
        <taxon>Dikarya</taxon>
        <taxon>Basidiomycota</taxon>
        <taxon>Agaricomycotina</taxon>
        <taxon>Agaricomycetes</taxon>
        <taxon>Agaricomycetidae</taxon>
        <taxon>Boletales</taxon>
        <taxon>Sclerodermatineae</taxon>
        <taxon>Sclerodermataceae</taxon>
        <taxon>Scleroderma</taxon>
    </lineage>
</organism>
<dbReference type="HOGENOM" id="CLU_2334899_0_0_1"/>